<keyword evidence="4" id="KW-0695">RNA-directed DNA polymerase</keyword>
<reference evidence="4" key="2">
    <citation type="submission" date="2022-01" db="EMBL/GenBank/DDBJ databases">
        <authorList>
            <person name="Yamashiro T."/>
            <person name="Shiraishi A."/>
            <person name="Satake H."/>
            <person name="Nakayama K."/>
        </authorList>
    </citation>
    <scope>NUCLEOTIDE SEQUENCE</scope>
</reference>
<evidence type="ECO:0000256" key="1">
    <source>
        <dbReference type="PROSITE-ProRule" id="PRU00047"/>
    </source>
</evidence>
<name>A0ABQ5AQ13_9ASTR</name>
<keyword evidence="4" id="KW-0808">Transferase</keyword>
<keyword evidence="5" id="KW-1185">Reference proteome</keyword>
<dbReference type="PROSITE" id="PS50158">
    <property type="entry name" value="ZF_CCHC"/>
    <property type="match status" value="2"/>
</dbReference>
<evidence type="ECO:0000313" key="4">
    <source>
        <dbReference type="EMBL" id="GJT04760.1"/>
    </source>
</evidence>
<feature type="compositionally biased region" description="Low complexity" evidence="2">
    <location>
        <begin position="222"/>
        <end position="236"/>
    </location>
</feature>
<evidence type="ECO:0000256" key="2">
    <source>
        <dbReference type="SAM" id="MobiDB-lite"/>
    </source>
</evidence>
<dbReference type="Pfam" id="PF00098">
    <property type="entry name" value="zf-CCHC"/>
    <property type="match status" value="2"/>
</dbReference>
<gene>
    <name evidence="4" type="ORF">Tco_0839222</name>
</gene>
<dbReference type="SMART" id="SM00343">
    <property type="entry name" value="ZnF_C2HC"/>
    <property type="match status" value="2"/>
</dbReference>
<feature type="domain" description="CCHC-type" evidence="3">
    <location>
        <begin position="203"/>
        <end position="218"/>
    </location>
</feature>
<keyword evidence="4" id="KW-0548">Nucleotidyltransferase</keyword>
<dbReference type="SUPFAM" id="SSF57756">
    <property type="entry name" value="Retrovirus zinc finger-like domains"/>
    <property type="match status" value="1"/>
</dbReference>
<dbReference type="Gene3D" id="4.10.60.10">
    <property type="entry name" value="Zinc finger, CCHC-type"/>
    <property type="match status" value="2"/>
</dbReference>
<dbReference type="InterPro" id="IPR001878">
    <property type="entry name" value="Znf_CCHC"/>
</dbReference>
<dbReference type="InterPro" id="IPR051714">
    <property type="entry name" value="Znf_CCHC_NABP"/>
</dbReference>
<feature type="region of interest" description="Disordered" evidence="2">
    <location>
        <begin position="217"/>
        <end position="246"/>
    </location>
</feature>
<evidence type="ECO:0000259" key="3">
    <source>
        <dbReference type="PROSITE" id="PS50158"/>
    </source>
</evidence>
<dbReference type="InterPro" id="IPR036875">
    <property type="entry name" value="Znf_CCHC_sf"/>
</dbReference>
<dbReference type="PANTHER" id="PTHR23002">
    <property type="entry name" value="ZINC FINGER CCHC DOMAIN CONTAINING PROTEIN"/>
    <property type="match status" value="1"/>
</dbReference>
<dbReference type="EMBL" id="BQNB010012533">
    <property type="protein sequence ID" value="GJT04760.1"/>
    <property type="molecule type" value="Genomic_DNA"/>
</dbReference>
<feature type="domain" description="CCHC-type" evidence="3">
    <location>
        <begin position="167"/>
        <end position="182"/>
    </location>
</feature>
<dbReference type="GO" id="GO:0003964">
    <property type="term" value="F:RNA-directed DNA polymerase activity"/>
    <property type="evidence" value="ECO:0007669"/>
    <property type="project" value="UniProtKB-KW"/>
</dbReference>
<proteinExistence type="predicted"/>
<keyword evidence="1" id="KW-0863">Zinc-finger</keyword>
<dbReference type="Proteomes" id="UP001151760">
    <property type="component" value="Unassembled WGS sequence"/>
</dbReference>
<reference evidence="4" key="1">
    <citation type="journal article" date="2022" name="Int. J. Mol. Sci.">
        <title>Draft Genome of Tanacetum Coccineum: Genomic Comparison of Closely Related Tanacetum-Family Plants.</title>
        <authorList>
            <person name="Yamashiro T."/>
            <person name="Shiraishi A."/>
            <person name="Nakayama K."/>
            <person name="Satake H."/>
        </authorList>
    </citation>
    <scope>NUCLEOTIDE SEQUENCE</scope>
</reference>
<protein>
    <submittedName>
        <fullName evidence="4">Reverse transcriptase domain-containing protein</fullName>
    </submittedName>
</protein>
<accession>A0ABQ5AQ13</accession>
<sequence>MAPKRATRSTPTTTTTPATTTTVTNAQLQAMIDEGVSAALAARDATRNGTDSHSSGTGVRGSERVARECTYQDFIEKKYTDKYCPRNEMKKLEAELWNLKIVGGLPDMIHGNIVASKPKTMQAAYRNGHELMDKRVSSMRKDKLKTRGVCPNAPKCNYHHDGPCAPKCYKCNKYGHIARDCRGTGNANNNNQKGTGSGQKPTCFECGVQGHFQKDCPRLKNNKGNRGNQAGNNRAPAKSKARARKASEDNIGFAGRECVVLLSSQMWNFGFPKVQIPRFLVDLKVKEFMWIQAMIEFHLGLASPKSPNGSLSYVLGLAGYYRRIYRRVFQDRQTYDKSPRED</sequence>
<organism evidence="4 5">
    <name type="scientific">Tanacetum coccineum</name>
    <dbReference type="NCBI Taxonomy" id="301880"/>
    <lineage>
        <taxon>Eukaryota</taxon>
        <taxon>Viridiplantae</taxon>
        <taxon>Streptophyta</taxon>
        <taxon>Embryophyta</taxon>
        <taxon>Tracheophyta</taxon>
        <taxon>Spermatophyta</taxon>
        <taxon>Magnoliopsida</taxon>
        <taxon>eudicotyledons</taxon>
        <taxon>Gunneridae</taxon>
        <taxon>Pentapetalae</taxon>
        <taxon>asterids</taxon>
        <taxon>campanulids</taxon>
        <taxon>Asterales</taxon>
        <taxon>Asteraceae</taxon>
        <taxon>Asteroideae</taxon>
        <taxon>Anthemideae</taxon>
        <taxon>Anthemidinae</taxon>
        <taxon>Tanacetum</taxon>
    </lineage>
</organism>
<keyword evidence="1" id="KW-0862">Zinc</keyword>
<evidence type="ECO:0000313" key="5">
    <source>
        <dbReference type="Proteomes" id="UP001151760"/>
    </source>
</evidence>
<comment type="caution">
    <text evidence="4">The sequence shown here is derived from an EMBL/GenBank/DDBJ whole genome shotgun (WGS) entry which is preliminary data.</text>
</comment>
<keyword evidence="1" id="KW-0479">Metal-binding</keyword>